<organism evidence="12 13">
    <name type="scientific">Pelistega ratti</name>
    <dbReference type="NCBI Taxonomy" id="2652177"/>
    <lineage>
        <taxon>Bacteria</taxon>
        <taxon>Pseudomonadati</taxon>
        <taxon>Pseudomonadota</taxon>
        <taxon>Betaproteobacteria</taxon>
        <taxon>Burkholderiales</taxon>
        <taxon>Alcaligenaceae</taxon>
        <taxon>Pelistega</taxon>
    </lineage>
</organism>
<evidence type="ECO:0000313" key="13">
    <source>
        <dbReference type="Proteomes" id="UP000477651"/>
    </source>
</evidence>
<comment type="subcellular location">
    <subcellularLocation>
        <location evidence="1">Membrane</location>
        <topology evidence="1">Multi-pass membrane protein</topology>
    </subcellularLocation>
</comment>
<evidence type="ECO:0000256" key="5">
    <source>
        <dbReference type="ARBA" id="ARBA00022906"/>
    </source>
</evidence>
<proteinExistence type="inferred from homology"/>
<evidence type="ECO:0000256" key="1">
    <source>
        <dbReference type="ARBA" id="ARBA00004141"/>
    </source>
</evidence>
<evidence type="ECO:0000256" key="7">
    <source>
        <dbReference type="ARBA" id="ARBA00023065"/>
    </source>
</evidence>
<evidence type="ECO:0000313" key="12">
    <source>
        <dbReference type="EMBL" id="NEN74953.1"/>
    </source>
</evidence>
<sequence>MSSAHHHHHDGHHHVHTSNKKVLRISLWIIAIYMMVEVIGGLWTGSLALLSDAGHMFSDAFAIGLSLLAFQFAERASNSQNTFGYKRAEILAAALNGITLIVIAVLIIIEAIRRFYQPPEIATVGMLLVSFIGLVVNIVIAVYMHRQGDTEQNVNMRSAYLHVLGDLLGSVGAIIAALLMMFFDWRLADPLVSVMVALLIARSAYGILKSTFPILMEAAPSHINQQSIVEDILNTEGIQGIHDLHVWTLTGQGHYFSAHLVVEETLTVVETSQIIHQIEAKLKDYGILHSTLQVEGKRHQHSETLYCDGMQNHQHHAPHQTCHHH</sequence>
<feature type="transmembrane region" description="Helical" evidence="9">
    <location>
        <begin position="90"/>
        <end position="109"/>
    </location>
</feature>
<dbReference type="EMBL" id="JAAGYR010000002">
    <property type="protein sequence ID" value="NEN74953.1"/>
    <property type="molecule type" value="Genomic_DNA"/>
</dbReference>
<evidence type="ECO:0000259" key="11">
    <source>
        <dbReference type="Pfam" id="PF16916"/>
    </source>
</evidence>
<dbReference type="Pfam" id="PF01545">
    <property type="entry name" value="Cation_efflux"/>
    <property type="match status" value="1"/>
</dbReference>
<feature type="transmembrane region" description="Helical" evidence="9">
    <location>
        <begin position="163"/>
        <end position="185"/>
    </location>
</feature>
<protein>
    <submittedName>
        <fullName evidence="12">Cation transporter</fullName>
    </submittedName>
</protein>
<dbReference type="SUPFAM" id="SSF160240">
    <property type="entry name" value="Cation efflux protein cytoplasmic domain-like"/>
    <property type="match status" value="1"/>
</dbReference>
<dbReference type="PANTHER" id="PTHR11562:SF17">
    <property type="entry name" value="RE54080P-RELATED"/>
    <property type="match status" value="1"/>
</dbReference>
<accession>A0A6L9Y3S7</accession>
<reference evidence="12 13" key="1">
    <citation type="submission" date="2020-02" db="EMBL/GenBank/DDBJ databases">
        <title>Pelistega sp. NLN82 were isolated from wild rodents of the Hainan Island.</title>
        <authorList>
            <person name="Niu N."/>
            <person name="Zhou J."/>
        </authorList>
    </citation>
    <scope>NUCLEOTIDE SEQUENCE [LARGE SCALE GENOMIC DNA]</scope>
    <source>
        <strain evidence="12 13">NLN82</strain>
    </source>
</reference>
<keyword evidence="5" id="KW-0864">Zinc transport</keyword>
<dbReference type="RefSeq" id="WP_163763740.1">
    <property type="nucleotide sequence ID" value="NZ_JAAGYR010000002.1"/>
</dbReference>
<evidence type="ECO:0000256" key="6">
    <source>
        <dbReference type="ARBA" id="ARBA00022989"/>
    </source>
</evidence>
<keyword evidence="3" id="KW-0813">Transport</keyword>
<dbReference type="PANTHER" id="PTHR11562">
    <property type="entry name" value="CATION EFFLUX PROTEIN/ ZINC TRANSPORTER"/>
    <property type="match status" value="1"/>
</dbReference>
<dbReference type="GO" id="GO:0005385">
    <property type="term" value="F:zinc ion transmembrane transporter activity"/>
    <property type="evidence" value="ECO:0007669"/>
    <property type="project" value="TreeGrafter"/>
</dbReference>
<dbReference type="AlphaFoldDB" id="A0A6L9Y3S7"/>
<keyword evidence="8 9" id="KW-0472">Membrane</keyword>
<evidence type="ECO:0000256" key="4">
    <source>
        <dbReference type="ARBA" id="ARBA00022692"/>
    </source>
</evidence>
<feature type="domain" description="Cation efflux protein cytoplasmic" evidence="11">
    <location>
        <begin position="220"/>
        <end position="295"/>
    </location>
</feature>
<evidence type="ECO:0000256" key="2">
    <source>
        <dbReference type="ARBA" id="ARBA00008873"/>
    </source>
</evidence>
<feature type="domain" description="Cation efflux protein transmembrane" evidence="10">
    <location>
        <begin position="24"/>
        <end position="216"/>
    </location>
</feature>
<dbReference type="InterPro" id="IPR036837">
    <property type="entry name" value="Cation_efflux_CTD_sf"/>
</dbReference>
<name>A0A6L9Y3S7_9BURK</name>
<keyword evidence="13" id="KW-1185">Reference proteome</keyword>
<evidence type="ECO:0000259" key="10">
    <source>
        <dbReference type="Pfam" id="PF01545"/>
    </source>
</evidence>
<dbReference type="InterPro" id="IPR027470">
    <property type="entry name" value="Cation_efflux_CTD"/>
</dbReference>
<dbReference type="InterPro" id="IPR002524">
    <property type="entry name" value="Cation_efflux"/>
</dbReference>
<dbReference type="GO" id="GO:0005886">
    <property type="term" value="C:plasma membrane"/>
    <property type="evidence" value="ECO:0007669"/>
    <property type="project" value="TreeGrafter"/>
</dbReference>
<dbReference type="InterPro" id="IPR050681">
    <property type="entry name" value="CDF/SLC30A"/>
</dbReference>
<dbReference type="Pfam" id="PF16916">
    <property type="entry name" value="ZT_dimer"/>
    <property type="match status" value="1"/>
</dbReference>
<dbReference type="InterPro" id="IPR027469">
    <property type="entry name" value="Cation_efflux_TMD_sf"/>
</dbReference>
<keyword evidence="5" id="KW-0862">Zinc</keyword>
<feature type="transmembrane region" description="Helical" evidence="9">
    <location>
        <begin position="22"/>
        <end position="43"/>
    </location>
</feature>
<evidence type="ECO:0000256" key="9">
    <source>
        <dbReference type="SAM" id="Phobius"/>
    </source>
</evidence>
<comment type="similarity">
    <text evidence="2">Belongs to the cation diffusion facilitator (CDF) transporter (TC 2.A.4) family. SLC30A subfamily.</text>
</comment>
<comment type="caution">
    <text evidence="12">The sequence shown here is derived from an EMBL/GenBank/DDBJ whole genome shotgun (WGS) entry which is preliminary data.</text>
</comment>
<gene>
    <name evidence="12" type="ORF">F9B74_01230</name>
</gene>
<evidence type="ECO:0000256" key="3">
    <source>
        <dbReference type="ARBA" id="ARBA00022448"/>
    </source>
</evidence>
<dbReference type="SUPFAM" id="SSF161111">
    <property type="entry name" value="Cation efflux protein transmembrane domain-like"/>
    <property type="match status" value="1"/>
</dbReference>
<dbReference type="InterPro" id="IPR058533">
    <property type="entry name" value="Cation_efflux_TM"/>
</dbReference>
<dbReference type="Gene3D" id="3.30.70.1350">
    <property type="entry name" value="Cation efflux protein, cytoplasmic domain"/>
    <property type="match status" value="1"/>
</dbReference>
<feature type="transmembrane region" description="Helical" evidence="9">
    <location>
        <begin position="49"/>
        <end position="70"/>
    </location>
</feature>
<dbReference type="Proteomes" id="UP000477651">
    <property type="component" value="Unassembled WGS sequence"/>
</dbReference>
<keyword evidence="7" id="KW-0406">Ion transport</keyword>
<dbReference type="NCBIfam" id="TIGR01297">
    <property type="entry name" value="CDF"/>
    <property type="match status" value="1"/>
</dbReference>
<feature type="transmembrane region" description="Helical" evidence="9">
    <location>
        <begin position="121"/>
        <end position="143"/>
    </location>
</feature>
<dbReference type="Gene3D" id="1.20.1510.10">
    <property type="entry name" value="Cation efflux protein transmembrane domain"/>
    <property type="match status" value="1"/>
</dbReference>
<evidence type="ECO:0000256" key="8">
    <source>
        <dbReference type="ARBA" id="ARBA00023136"/>
    </source>
</evidence>
<keyword evidence="4 9" id="KW-0812">Transmembrane</keyword>
<keyword evidence="6 9" id="KW-1133">Transmembrane helix</keyword>